<dbReference type="InterPro" id="IPR028098">
    <property type="entry name" value="Glyco_trans_4-like_N"/>
</dbReference>
<evidence type="ECO:0000259" key="1">
    <source>
        <dbReference type="Pfam" id="PF00534"/>
    </source>
</evidence>
<dbReference type="CDD" id="cd03801">
    <property type="entry name" value="GT4_PimA-like"/>
    <property type="match status" value="1"/>
</dbReference>
<dbReference type="Pfam" id="PF00534">
    <property type="entry name" value="Glycos_transf_1"/>
    <property type="match status" value="1"/>
</dbReference>
<keyword evidence="4" id="KW-1185">Reference proteome</keyword>
<sequence length="422" mass="47679">MRIAWIGPMPSTEGGAGGVSNLLLCELDARQVEVDCYMPGNEEDLPQNLIELKHVRFFCGPSAWSWDRWYSRNRLLGFITGQVANLRSENRLAKMLLRNHQRKPYDVVYQFSHIEFSALRHMRLKLPPIVLHPSVHAKGELSSLRTETHLSKMAEPFIMRIGARALLTARSYVQSRHIRYADVVLGLSENFRRDLNRDYGVPLELMSIVPNPVDLLKFKPETRLTVREGRMPVLFVSRISVRKGVEMVVELSHRLVDLAEKIEILIVGDKTMWSDYTKLLSDVNPRVARYVGAIDGSSGKMQQLYQTAGLLIQPSHYEPFGLTVAEALACGVPVVASDKVGAAENVKPLACRTYEDGQMEVLEHTVRQLVVDMLDVTRAQTIRRAAREEAERLFSVQSIASKLLEGMQQASQGQYRVNSAKE</sequence>
<dbReference type="Proteomes" id="UP000663505">
    <property type="component" value="Chromosome"/>
</dbReference>
<dbReference type="EMBL" id="CP071182">
    <property type="protein sequence ID" value="QSO45441.1"/>
    <property type="molecule type" value="Genomic_DNA"/>
</dbReference>
<dbReference type="InterPro" id="IPR001296">
    <property type="entry name" value="Glyco_trans_1"/>
</dbReference>
<dbReference type="Gene3D" id="3.40.50.2000">
    <property type="entry name" value="Glycogen Phosphorylase B"/>
    <property type="match status" value="2"/>
</dbReference>
<dbReference type="InterPro" id="IPR050194">
    <property type="entry name" value="Glycosyltransferase_grp1"/>
</dbReference>
<dbReference type="GO" id="GO:0016757">
    <property type="term" value="F:glycosyltransferase activity"/>
    <property type="evidence" value="ECO:0007669"/>
    <property type="project" value="InterPro"/>
</dbReference>
<dbReference type="KEGG" id="afx:JZ786_12715"/>
<dbReference type="SUPFAM" id="SSF53756">
    <property type="entry name" value="UDP-Glycosyltransferase/glycogen phosphorylase"/>
    <property type="match status" value="1"/>
</dbReference>
<evidence type="ECO:0000259" key="2">
    <source>
        <dbReference type="Pfam" id="PF13439"/>
    </source>
</evidence>
<dbReference type="PANTHER" id="PTHR45947">
    <property type="entry name" value="SULFOQUINOVOSYL TRANSFERASE SQD2"/>
    <property type="match status" value="1"/>
</dbReference>
<dbReference type="PANTHER" id="PTHR45947:SF3">
    <property type="entry name" value="SULFOQUINOVOSYL TRANSFERASE SQD2"/>
    <property type="match status" value="1"/>
</dbReference>
<name>A0A9X7VUK0_9BACL</name>
<reference evidence="3 4" key="1">
    <citation type="submission" date="2021-02" db="EMBL/GenBank/DDBJ databases">
        <title>Alicyclobacillus curvatus sp. nov. and Alicyclobacillus mengziensis sp. nov., two acidophilic bacteria isolated from acid mine drainage.</title>
        <authorList>
            <person name="Huang Y."/>
        </authorList>
    </citation>
    <scope>NUCLEOTIDE SEQUENCE [LARGE SCALE GENOMIC DNA]</scope>
    <source>
        <strain evidence="3 4">S30H14</strain>
    </source>
</reference>
<evidence type="ECO:0000313" key="4">
    <source>
        <dbReference type="Proteomes" id="UP000663505"/>
    </source>
</evidence>
<dbReference type="RefSeq" id="WP_206654809.1">
    <property type="nucleotide sequence ID" value="NZ_CP071182.1"/>
</dbReference>
<dbReference type="AlphaFoldDB" id="A0A9X7VUK0"/>
<evidence type="ECO:0000313" key="3">
    <source>
        <dbReference type="EMBL" id="QSO45441.1"/>
    </source>
</evidence>
<dbReference type="Pfam" id="PF13439">
    <property type="entry name" value="Glyco_transf_4"/>
    <property type="match status" value="1"/>
</dbReference>
<proteinExistence type="predicted"/>
<gene>
    <name evidence="3" type="ORF">JZ786_12715</name>
</gene>
<accession>A0A9X7VUK0</accession>
<feature type="domain" description="Glycosyl transferase family 1" evidence="1">
    <location>
        <begin position="228"/>
        <end position="376"/>
    </location>
</feature>
<organism evidence="3 4">
    <name type="scientific">Alicyclobacillus mengziensis</name>
    <dbReference type="NCBI Taxonomy" id="2931921"/>
    <lineage>
        <taxon>Bacteria</taxon>
        <taxon>Bacillati</taxon>
        <taxon>Bacillota</taxon>
        <taxon>Bacilli</taxon>
        <taxon>Bacillales</taxon>
        <taxon>Alicyclobacillaceae</taxon>
        <taxon>Alicyclobacillus</taxon>
    </lineage>
</organism>
<protein>
    <submittedName>
        <fullName evidence="3">Glycosyltransferase family 4 protein</fullName>
    </submittedName>
</protein>
<feature type="domain" description="Glycosyltransferase subfamily 4-like N-terminal" evidence="2">
    <location>
        <begin position="14"/>
        <end position="215"/>
    </location>
</feature>